<dbReference type="SUPFAM" id="SSF52374">
    <property type="entry name" value="Nucleotidylyl transferase"/>
    <property type="match status" value="1"/>
</dbReference>
<dbReference type="PROSITE" id="PS00583">
    <property type="entry name" value="PFKB_KINASES_1"/>
    <property type="match status" value="1"/>
</dbReference>
<keyword evidence="16" id="KW-1185">Reference proteome</keyword>
<dbReference type="NCBIfam" id="TIGR00125">
    <property type="entry name" value="cyt_tran_rel"/>
    <property type="match status" value="1"/>
</dbReference>
<evidence type="ECO:0000256" key="6">
    <source>
        <dbReference type="ARBA" id="ARBA00022741"/>
    </source>
</evidence>
<dbReference type="InterPro" id="IPR011611">
    <property type="entry name" value="PfkB_dom"/>
</dbReference>
<evidence type="ECO:0000256" key="2">
    <source>
        <dbReference type="ARBA" id="ARBA00003753"/>
    </source>
</evidence>
<evidence type="ECO:0000256" key="3">
    <source>
        <dbReference type="ARBA" id="ARBA00004713"/>
    </source>
</evidence>
<evidence type="ECO:0000256" key="7">
    <source>
        <dbReference type="ARBA" id="ARBA00022777"/>
    </source>
</evidence>
<comment type="similarity">
    <text evidence="12">In the N-terminal section; belongs to the carbohydrate kinase PfkB family.</text>
</comment>
<dbReference type="RefSeq" id="WP_343894135.1">
    <property type="nucleotide sequence ID" value="NZ_BAAAFZ010000008.1"/>
</dbReference>
<evidence type="ECO:0000259" key="13">
    <source>
        <dbReference type="Pfam" id="PF00294"/>
    </source>
</evidence>
<feature type="region of interest" description="Cytidylyltransferase" evidence="12">
    <location>
        <begin position="349"/>
        <end position="478"/>
    </location>
</feature>
<keyword evidence="4 12" id="KW-0808">Transferase</keyword>
<dbReference type="GO" id="GO:0016301">
    <property type="term" value="F:kinase activity"/>
    <property type="evidence" value="ECO:0007669"/>
    <property type="project" value="UniProtKB-KW"/>
</dbReference>
<evidence type="ECO:0000256" key="9">
    <source>
        <dbReference type="ARBA" id="ARBA00023268"/>
    </source>
</evidence>
<sequence length="478" mass="48793">MLDFAGIRVLVLGDAMLDRFLYGDVDRISPEAPVPVVRLRRSHAMPGGAGNVARNVSALGGTAVLVGLVGEDGAAAELRALLAGDAGIEDATVTGGARRTVLKTRVIAGNQQVARLDEEEARPADEGEAAALVAAVRSRVAGCGALVLSDYAKGTLTPAVVAGAIAAAREAGVPVFADPKSDDFALYRGADCLTPNARELARAARMPAGTEAEVVAAARAAMRAAGVPSLLCTRAERGMVLVRADGGHAAVAAQAREVFDVSGAGDTVIATLALAHAAGRPLEEAMRIANAAAGIVVGKLGTATVGAEELEHALHAGGVDGMEGPAALGLAAALRRVSEWRAQGLRVGFTNGCFDILHAGHVSLLQAARRRCDRLVVALNTDASVARLKGPSRPITPLADRAAVVAALAAVDAVVAFEEDTPLELVRALRPDVLVKGADYTEDRVVGADLVRASGGEVVLVDLLPGRSTTGLAARLRE</sequence>
<dbReference type="InterPro" id="IPR014729">
    <property type="entry name" value="Rossmann-like_a/b/a_fold"/>
</dbReference>
<dbReference type="InterPro" id="IPR029056">
    <property type="entry name" value="Ribokinase-like"/>
</dbReference>
<dbReference type="Proteomes" id="UP001501588">
    <property type="component" value="Unassembled WGS sequence"/>
</dbReference>
<keyword evidence="10 12" id="KW-0119">Carbohydrate metabolism</keyword>
<comment type="caution">
    <text evidence="15">The sequence shown here is derived from an EMBL/GenBank/DDBJ whole genome shotgun (WGS) entry which is preliminary data.</text>
</comment>
<dbReference type="Pfam" id="PF01467">
    <property type="entry name" value="CTP_transf_like"/>
    <property type="match status" value="1"/>
</dbReference>
<protein>
    <recommendedName>
        <fullName evidence="12">Bifunctional protein HldE</fullName>
    </recommendedName>
    <domain>
        <recommendedName>
            <fullName evidence="12">D-beta-D-heptose 7-phosphate kinase</fullName>
            <ecNumber evidence="12">2.7.1.167</ecNumber>
        </recommendedName>
        <alternativeName>
            <fullName evidence="12">D-beta-D-heptose 7-phosphotransferase</fullName>
        </alternativeName>
        <alternativeName>
            <fullName evidence="12">D-glycero-beta-D-manno-heptose-7-phosphate kinase</fullName>
        </alternativeName>
    </domain>
    <domain>
        <recommendedName>
            <fullName evidence="12">D-beta-D-heptose 1-phosphate adenylyltransferase</fullName>
            <ecNumber evidence="12">2.7.7.70</ecNumber>
        </recommendedName>
        <alternativeName>
            <fullName evidence="12">D-glycero-beta-D-manno-heptose 1-phosphate adenylyltransferase</fullName>
        </alternativeName>
    </domain>
</protein>
<evidence type="ECO:0000256" key="4">
    <source>
        <dbReference type="ARBA" id="ARBA00022679"/>
    </source>
</evidence>
<comment type="catalytic activity">
    <reaction evidence="12">
        <text>D-glycero-beta-D-manno-heptose 7-phosphate + ATP = D-glycero-beta-D-manno-heptose 1,7-bisphosphate + ADP + H(+)</text>
        <dbReference type="Rhea" id="RHEA:27473"/>
        <dbReference type="ChEBI" id="CHEBI:15378"/>
        <dbReference type="ChEBI" id="CHEBI:30616"/>
        <dbReference type="ChEBI" id="CHEBI:60204"/>
        <dbReference type="ChEBI" id="CHEBI:60208"/>
        <dbReference type="ChEBI" id="CHEBI:456216"/>
        <dbReference type="EC" id="2.7.1.167"/>
    </reaction>
</comment>
<proteinExistence type="inferred from homology"/>
<evidence type="ECO:0000256" key="11">
    <source>
        <dbReference type="ARBA" id="ARBA00047428"/>
    </source>
</evidence>
<dbReference type="NCBIfam" id="TIGR02198">
    <property type="entry name" value="rfaE_dom_I"/>
    <property type="match status" value="1"/>
</dbReference>
<feature type="domain" description="Carbohydrate kinase PfkB" evidence="13">
    <location>
        <begin position="9"/>
        <end position="304"/>
    </location>
</feature>
<accession>A0ABP3PUA3</accession>
<evidence type="ECO:0000256" key="10">
    <source>
        <dbReference type="ARBA" id="ARBA00023277"/>
    </source>
</evidence>
<feature type="active site" evidence="12">
    <location>
        <position position="266"/>
    </location>
</feature>
<dbReference type="InterPro" id="IPR023030">
    <property type="entry name" value="Bifunc_HldE"/>
</dbReference>
<reference evidence="16" key="1">
    <citation type="journal article" date="2019" name="Int. J. Syst. Evol. Microbiol.">
        <title>The Global Catalogue of Microorganisms (GCM) 10K type strain sequencing project: providing services to taxonomists for standard genome sequencing and annotation.</title>
        <authorList>
            <consortium name="The Broad Institute Genomics Platform"/>
            <consortium name="The Broad Institute Genome Sequencing Center for Infectious Disease"/>
            <person name="Wu L."/>
            <person name="Ma J."/>
        </authorList>
    </citation>
    <scope>NUCLEOTIDE SEQUENCE [LARGE SCALE GENOMIC DNA]</scope>
    <source>
        <strain evidence="16">JCM 9933</strain>
    </source>
</reference>
<keyword evidence="8 12" id="KW-0067">ATP-binding</keyword>
<feature type="binding site" evidence="12">
    <location>
        <begin position="196"/>
        <end position="199"/>
    </location>
    <ligand>
        <name>ATP</name>
        <dbReference type="ChEBI" id="CHEBI:30616"/>
    </ligand>
</feature>
<comment type="pathway">
    <text evidence="3">Bacterial outer membrane biogenesis; LPS core biosynthesis.</text>
</comment>
<comment type="pathway">
    <text evidence="12">Nucleotide-sugar biosynthesis; ADP-L-glycero-beta-D-manno-heptose biosynthesis; ADP-L-glycero-beta-D-manno-heptose from D-glycero-beta-D-manno-heptose 7-phosphate: step 3/4.</text>
</comment>
<keyword evidence="5 12" id="KW-0548">Nucleotidyltransferase</keyword>
<dbReference type="InterPro" id="IPR011914">
    <property type="entry name" value="RfaE_dom_II"/>
</dbReference>
<evidence type="ECO:0000313" key="16">
    <source>
        <dbReference type="Proteomes" id="UP001501588"/>
    </source>
</evidence>
<evidence type="ECO:0000256" key="1">
    <source>
        <dbReference type="ARBA" id="ARBA00002319"/>
    </source>
</evidence>
<dbReference type="SUPFAM" id="SSF53613">
    <property type="entry name" value="Ribokinase-like"/>
    <property type="match status" value="1"/>
</dbReference>
<name>A0ABP3PUA3_9PROT</name>
<dbReference type="PANTHER" id="PTHR46969">
    <property type="entry name" value="BIFUNCTIONAL PROTEIN HLDE"/>
    <property type="match status" value="1"/>
</dbReference>
<comment type="subunit">
    <text evidence="12">Homodimer.</text>
</comment>
<dbReference type="HAMAP" id="MF_01603">
    <property type="entry name" value="HldE"/>
    <property type="match status" value="1"/>
</dbReference>
<evidence type="ECO:0000256" key="12">
    <source>
        <dbReference type="HAMAP-Rule" id="MF_01603"/>
    </source>
</evidence>
<evidence type="ECO:0000313" key="15">
    <source>
        <dbReference type="EMBL" id="GAA0573942.1"/>
    </source>
</evidence>
<dbReference type="PANTHER" id="PTHR46969:SF1">
    <property type="entry name" value="BIFUNCTIONAL PROTEIN HLDE"/>
    <property type="match status" value="1"/>
</dbReference>
<comment type="function">
    <text evidence="1 12">Catalyzes the phosphorylation of D-glycero-D-manno-heptose 7-phosphate at the C-1 position to selectively form D-glycero-beta-D-manno-heptose-1,7-bisphosphate.</text>
</comment>
<dbReference type="EC" id="2.7.7.70" evidence="12"/>
<comment type="similarity">
    <text evidence="12">In the C-terminal section; belongs to the cytidylyltransferase family.</text>
</comment>
<keyword evidence="7 12" id="KW-0418">Kinase</keyword>
<dbReference type="Gene3D" id="3.40.1190.20">
    <property type="match status" value="1"/>
</dbReference>
<dbReference type="EC" id="2.7.1.167" evidence="12"/>
<evidence type="ECO:0000259" key="14">
    <source>
        <dbReference type="Pfam" id="PF01467"/>
    </source>
</evidence>
<keyword evidence="9 12" id="KW-0511">Multifunctional enzyme</keyword>
<dbReference type="InterPro" id="IPR004821">
    <property type="entry name" value="Cyt_trans-like"/>
</dbReference>
<dbReference type="CDD" id="cd01172">
    <property type="entry name" value="RfaE_like"/>
    <property type="match status" value="1"/>
</dbReference>
<feature type="region of interest" description="Ribokinase" evidence="12">
    <location>
        <begin position="1"/>
        <end position="317"/>
    </location>
</feature>
<feature type="domain" description="Cytidyltransferase-like" evidence="14">
    <location>
        <begin position="349"/>
        <end position="443"/>
    </location>
</feature>
<dbReference type="EMBL" id="BAAAFZ010000008">
    <property type="protein sequence ID" value="GAA0573942.1"/>
    <property type="molecule type" value="Genomic_DNA"/>
</dbReference>
<dbReference type="InterPro" id="IPR011913">
    <property type="entry name" value="RfaE_dom_I"/>
</dbReference>
<dbReference type="Pfam" id="PF00294">
    <property type="entry name" value="PfkB"/>
    <property type="match status" value="1"/>
</dbReference>
<dbReference type="Gene3D" id="3.40.50.620">
    <property type="entry name" value="HUPs"/>
    <property type="match status" value="1"/>
</dbReference>
<organism evidence="15 16">
    <name type="scientific">Craurococcus roseus</name>
    <dbReference type="NCBI Taxonomy" id="77585"/>
    <lineage>
        <taxon>Bacteria</taxon>
        <taxon>Pseudomonadati</taxon>
        <taxon>Pseudomonadota</taxon>
        <taxon>Alphaproteobacteria</taxon>
        <taxon>Acetobacterales</taxon>
        <taxon>Acetobacteraceae</taxon>
        <taxon>Craurococcus</taxon>
    </lineage>
</organism>
<keyword evidence="6 12" id="KW-0547">Nucleotide-binding</keyword>
<comment type="pathway">
    <text evidence="12">Nucleotide-sugar biosynthesis; ADP-L-glycero-beta-D-manno-heptose biosynthesis; ADP-L-glycero-beta-D-manno-heptose from D-glycero-beta-D-manno-heptose 7-phosphate: step 1/4.</text>
</comment>
<dbReference type="InterPro" id="IPR002173">
    <property type="entry name" value="Carboh/pur_kinase_PfkB_CS"/>
</dbReference>
<comment type="catalytic activity">
    <reaction evidence="11 12">
        <text>D-glycero-beta-D-manno-heptose 1-phosphate + ATP + H(+) = ADP-D-glycero-beta-D-manno-heptose + diphosphate</text>
        <dbReference type="Rhea" id="RHEA:27465"/>
        <dbReference type="ChEBI" id="CHEBI:15378"/>
        <dbReference type="ChEBI" id="CHEBI:30616"/>
        <dbReference type="ChEBI" id="CHEBI:33019"/>
        <dbReference type="ChEBI" id="CHEBI:59967"/>
        <dbReference type="ChEBI" id="CHEBI:61593"/>
        <dbReference type="EC" id="2.7.7.70"/>
    </reaction>
</comment>
<evidence type="ECO:0000256" key="8">
    <source>
        <dbReference type="ARBA" id="ARBA00022840"/>
    </source>
</evidence>
<gene>
    <name evidence="15" type="primary">rfaE1_2</name>
    <name evidence="12" type="synonym">hldE</name>
    <name evidence="15" type="ORF">GCM10009416_10820</name>
</gene>
<comment type="function">
    <text evidence="2 12">Catalyzes the ADP transfer from ATP to D-glycero-beta-D-manno-heptose 1-phosphate, yielding ADP-D-glycero-beta-D-manno-heptose.</text>
</comment>
<dbReference type="NCBIfam" id="TIGR02199">
    <property type="entry name" value="rfaE_dom_II"/>
    <property type="match status" value="1"/>
</dbReference>
<evidence type="ECO:0000256" key="5">
    <source>
        <dbReference type="ARBA" id="ARBA00022695"/>
    </source>
</evidence>